<keyword evidence="4" id="KW-0677">Repeat</keyword>
<dbReference type="GO" id="GO:0005634">
    <property type="term" value="C:nucleus"/>
    <property type="evidence" value="ECO:0007669"/>
    <property type="project" value="UniProtKB-SubCell"/>
</dbReference>
<dbReference type="InterPro" id="IPR036236">
    <property type="entry name" value="Znf_C2H2_sf"/>
</dbReference>
<dbReference type="Pfam" id="PF00096">
    <property type="entry name" value="zf-C2H2"/>
    <property type="match status" value="2"/>
</dbReference>
<sequence>GDCESEEGSQCGENVSLLPNLSLNKKTTGAKPWGCSACGRVFTHHSLLKTHIRCHAEHKTYEYQKYGEKPYQCKECGKAFTYLTLVQSHERTHTGEKPYECKQCSKAFTCYSYLQVHERIHTG</sequence>
<reference evidence="13 14" key="1">
    <citation type="journal article" date="2020" name="Nat. Commun.">
        <title>Donkey genomes provide new insights into domestication and selection for coat color.</title>
        <authorList>
            <person name="Wang"/>
            <person name="C."/>
            <person name="Li"/>
            <person name="H."/>
            <person name="Guo"/>
            <person name="Y."/>
            <person name="Huang"/>
            <person name="J."/>
            <person name="Sun"/>
            <person name="Y."/>
            <person name="Min"/>
            <person name="J."/>
            <person name="Wang"/>
            <person name="J."/>
            <person name="Fang"/>
            <person name="X."/>
            <person name="Zhao"/>
            <person name="Z."/>
            <person name="Wang"/>
            <person name="S."/>
            <person name="Zhang"/>
            <person name="Y."/>
            <person name="Liu"/>
            <person name="Q."/>
            <person name="Jiang"/>
            <person name="Q."/>
            <person name="Wang"/>
            <person name="X."/>
            <person name="Guo"/>
            <person name="Y."/>
            <person name="Yang"/>
            <person name="C."/>
            <person name="Wang"/>
            <person name="Y."/>
            <person name="Tian"/>
            <person name="F."/>
            <person name="Zhuang"/>
            <person name="G."/>
            <person name="Fan"/>
            <person name="Y."/>
            <person name="Gao"/>
            <person name="Q."/>
            <person name="Li"/>
            <person name="Y."/>
            <person name="Ju"/>
            <person name="Z."/>
            <person name="Li"/>
            <person name="J."/>
            <person name="Li"/>
            <person name="R."/>
            <person name="Hou"/>
            <person name="M."/>
            <person name="Yang"/>
            <person name="G."/>
            <person name="Liu"/>
            <person name="G."/>
            <person name="Liu"/>
            <person name="W."/>
            <person name="Guo"/>
            <person name="J."/>
            <person name="Pan"/>
            <person name="S."/>
            <person name="Fan"/>
            <person name="G."/>
            <person name="Zhang"/>
            <person name="W."/>
            <person name="Zhang"/>
            <person name="R."/>
            <person name="Yu"/>
            <person name="J."/>
            <person name="Zhang"/>
            <person name="X."/>
            <person name="Yin"/>
            <person name="Q."/>
            <person name="Ji"/>
            <person name="C."/>
            <person name="Jin"/>
            <person name="Y."/>
            <person name="Yue"/>
            <person name="G."/>
            <person name="Liu"/>
            <person name="M."/>
            <person name="Xu"/>
            <person name="J."/>
            <person name="Liu"/>
            <person name="S."/>
            <person name="Jordana"/>
            <person name="J."/>
            <person name="Noce"/>
            <person name="A."/>
            <person name="Amills"/>
            <person name="M."/>
            <person name="Wu"/>
            <person name="D.D."/>
            <person name="Li"/>
            <person name="S."/>
            <person name="Zhou"/>
            <person name="X. and Zhong"/>
            <person name="J."/>
        </authorList>
    </citation>
    <scope>NUCLEOTIDE SEQUENCE [LARGE SCALE GENOMIC DNA]</scope>
</reference>
<reference evidence="13" key="2">
    <citation type="submission" date="2025-08" db="UniProtKB">
        <authorList>
            <consortium name="Ensembl"/>
        </authorList>
    </citation>
    <scope>IDENTIFICATION</scope>
</reference>
<feature type="domain" description="C2H2-type" evidence="12">
    <location>
        <begin position="99"/>
        <end position="123"/>
    </location>
</feature>
<dbReference type="FunFam" id="3.30.160.60:FF:000184">
    <property type="entry name" value="Zinc finger protein 333"/>
    <property type="match status" value="1"/>
</dbReference>
<comment type="subcellular location">
    <subcellularLocation>
        <location evidence="2">Nucleus</location>
    </subcellularLocation>
</comment>
<name>A0A9L0KHT8_EQUAS</name>
<dbReference type="Gene3D" id="3.30.160.60">
    <property type="entry name" value="Classic Zinc Finger"/>
    <property type="match status" value="3"/>
</dbReference>
<evidence type="ECO:0000256" key="6">
    <source>
        <dbReference type="ARBA" id="ARBA00022833"/>
    </source>
</evidence>
<evidence type="ECO:0000256" key="2">
    <source>
        <dbReference type="ARBA" id="ARBA00004123"/>
    </source>
</evidence>
<dbReference type="AlphaFoldDB" id="A0A9L0KHT8"/>
<evidence type="ECO:0000256" key="9">
    <source>
        <dbReference type="ARBA" id="ARBA00023163"/>
    </source>
</evidence>
<dbReference type="SMART" id="SM00355">
    <property type="entry name" value="ZnF_C2H2"/>
    <property type="match status" value="3"/>
</dbReference>
<evidence type="ECO:0000256" key="8">
    <source>
        <dbReference type="ARBA" id="ARBA00023125"/>
    </source>
</evidence>
<proteinExistence type="predicted"/>
<keyword evidence="5 11" id="KW-0863">Zinc-finger</keyword>
<dbReference type="GeneTree" id="ENSGT00530000064407"/>
<evidence type="ECO:0000256" key="5">
    <source>
        <dbReference type="ARBA" id="ARBA00022771"/>
    </source>
</evidence>
<evidence type="ECO:0000313" key="14">
    <source>
        <dbReference type="Proteomes" id="UP000694387"/>
    </source>
</evidence>
<keyword evidence="8" id="KW-0238">DNA-binding</keyword>
<keyword evidence="6" id="KW-0862">Zinc</keyword>
<protein>
    <recommendedName>
        <fullName evidence="12">C2H2-type domain-containing protein</fullName>
    </recommendedName>
</protein>
<dbReference type="PANTHER" id="PTHR23234:SF10">
    <property type="entry name" value="RIKEN CDNA 6720489N17 GENE-RELATED"/>
    <property type="match status" value="1"/>
</dbReference>
<dbReference type="Proteomes" id="UP000694387">
    <property type="component" value="Chromosome 20"/>
</dbReference>
<comment type="function">
    <text evidence="1">May be involved in transcriptional regulation.</text>
</comment>
<feature type="domain" description="C2H2-type" evidence="12">
    <location>
        <begin position="33"/>
        <end position="60"/>
    </location>
</feature>
<evidence type="ECO:0000256" key="10">
    <source>
        <dbReference type="ARBA" id="ARBA00023242"/>
    </source>
</evidence>
<keyword evidence="9" id="KW-0804">Transcription</keyword>
<dbReference type="GO" id="GO:0003677">
    <property type="term" value="F:DNA binding"/>
    <property type="evidence" value="ECO:0007669"/>
    <property type="project" value="UniProtKB-KW"/>
</dbReference>
<dbReference type="PROSITE" id="PS50157">
    <property type="entry name" value="ZINC_FINGER_C2H2_2"/>
    <property type="match status" value="3"/>
</dbReference>
<dbReference type="InterPro" id="IPR050758">
    <property type="entry name" value="Znf_C2H2-type"/>
</dbReference>
<feature type="domain" description="C2H2-type" evidence="12">
    <location>
        <begin position="71"/>
        <end position="98"/>
    </location>
</feature>
<keyword evidence="14" id="KW-1185">Reference proteome</keyword>
<evidence type="ECO:0000313" key="13">
    <source>
        <dbReference type="Ensembl" id="ENSEASP00005062377.1"/>
    </source>
</evidence>
<keyword evidence="7" id="KW-0805">Transcription regulation</keyword>
<dbReference type="PROSITE" id="PS00028">
    <property type="entry name" value="ZINC_FINGER_C2H2_1"/>
    <property type="match status" value="3"/>
</dbReference>
<organism evidence="13 14">
    <name type="scientific">Equus asinus</name>
    <name type="common">Donkey</name>
    <name type="synonym">Equus africanus asinus</name>
    <dbReference type="NCBI Taxonomy" id="9793"/>
    <lineage>
        <taxon>Eukaryota</taxon>
        <taxon>Metazoa</taxon>
        <taxon>Chordata</taxon>
        <taxon>Craniata</taxon>
        <taxon>Vertebrata</taxon>
        <taxon>Euteleostomi</taxon>
        <taxon>Mammalia</taxon>
        <taxon>Eutheria</taxon>
        <taxon>Laurasiatheria</taxon>
        <taxon>Perissodactyla</taxon>
        <taxon>Equidae</taxon>
        <taxon>Equus</taxon>
    </lineage>
</organism>
<dbReference type="Ensembl" id="ENSEAST00005051591.1">
    <property type="protein sequence ID" value="ENSEASP00005062377.1"/>
    <property type="gene ID" value="ENSEASG00005037717.1"/>
</dbReference>
<keyword evidence="3" id="KW-0479">Metal-binding</keyword>
<dbReference type="FunFam" id="3.30.160.60:FF:000149">
    <property type="entry name" value="Zinc finger protein 569"/>
    <property type="match status" value="1"/>
</dbReference>
<evidence type="ECO:0000256" key="11">
    <source>
        <dbReference type="PROSITE-ProRule" id="PRU00042"/>
    </source>
</evidence>
<evidence type="ECO:0000256" key="3">
    <source>
        <dbReference type="ARBA" id="ARBA00022723"/>
    </source>
</evidence>
<dbReference type="PANTHER" id="PTHR23234">
    <property type="entry name" value="ZNF44 PROTEIN"/>
    <property type="match status" value="1"/>
</dbReference>
<accession>A0A9L0KHT8</accession>
<reference evidence="13" key="3">
    <citation type="submission" date="2025-09" db="UniProtKB">
        <authorList>
            <consortium name="Ensembl"/>
        </authorList>
    </citation>
    <scope>IDENTIFICATION</scope>
</reference>
<evidence type="ECO:0000256" key="7">
    <source>
        <dbReference type="ARBA" id="ARBA00023015"/>
    </source>
</evidence>
<evidence type="ECO:0000256" key="1">
    <source>
        <dbReference type="ARBA" id="ARBA00003767"/>
    </source>
</evidence>
<dbReference type="InterPro" id="IPR013087">
    <property type="entry name" value="Znf_C2H2_type"/>
</dbReference>
<keyword evidence="10" id="KW-0539">Nucleus</keyword>
<evidence type="ECO:0000259" key="12">
    <source>
        <dbReference type="PROSITE" id="PS50157"/>
    </source>
</evidence>
<dbReference type="GO" id="GO:0008270">
    <property type="term" value="F:zinc ion binding"/>
    <property type="evidence" value="ECO:0007669"/>
    <property type="project" value="UniProtKB-KW"/>
</dbReference>
<dbReference type="FunFam" id="3.30.160.60:FF:002568">
    <property type="match status" value="1"/>
</dbReference>
<evidence type="ECO:0000256" key="4">
    <source>
        <dbReference type="ARBA" id="ARBA00022737"/>
    </source>
</evidence>
<dbReference type="SUPFAM" id="SSF57667">
    <property type="entry name" value="beta-beta-alpha zinc fingers"/>
    <property type="match status" value="2"/>
</dbReference>